<feature type="domain" description="Ku" evidence="4">
    <location>
        <begin position="52"/>
        <end position="180"/>
    </location>
</feature>
<dbReference type="InterPro" id="IPR016194">
    <property type="entry name" value="SPOC-like_C_dom_sf"/>
</dbReference>
<dbReference type="CDD" id="cd00789">
    <property type="entry name" value="KU_like"/>
    <property type="match status" value="1"/>
</dbReference>
<reference evidence="5 6" key="1">
    <citation type="submission" date="2022-11" db="EMBL/GenBank/DDBJ databases">
        <authorList>
            <person name="Caiyu Z."/>
        </authorList>
    </citation>
    <scope>NUCLEOTIDE SEQUENCE [LARGE SCALE GENOMIC DNA]</scope>
    <source>
        <strain evidence="5 6">YR-4</strain>
    </source>
</reference>
<comment type="subunit">
    <text evidence="2">Homodimer. Interacts with LigD.</text>
</comment>
<keyword evidence="1 2" id="KW-0238">DNA-binding</keyword>
<evidence type="ECO:0000259" key="4">
    <source>
        <dbReference type="SMART" id="SM00559"/>
    </source>
</evidence>
<feature type="compositionally biased region" description="Basic residues" evidence="3">
    <location>
        <begin position="259"/>
        <end position="271"/>
    </location>
</feature>
<dbReference type="RefSeq" id="WP_268057770.1">
    <property type="nucleotide sequence ID" value="NZ_JAPOHA010000004.1"/>
</dbReference>
<dbReference type="HAMAP" id="MF_01875">
    <property type="entry name" value="Prokaryotic_Ku"/>
    <property type="match status" value="1"/>
</dbReference>
<gene>
    <name evidence="2" type="primary">ku</name>
    <name evidence="5" type="ORF">OUY18_05710</name>
</gene>
<evidence type="ECO:0000256" key="3">
    <source>
        <dbReference type="SAM" id="MobiDB-lite"/>
    </source>
</evidence>
<dbReference type="EMBL" id="JAPOHA010000004">
    <property type="protein sequence ID" value="MCY1713750.1"/>
    <property type="molecule type" value="Genomic_DNA"/>
</dbReference>
<dbReference type="SMART" id="SM00559">
    <property type="entry name" value="Ku78"/>
    <property type="match status" value="1"/>
</dbReference>
<keyword evidence="6" id="KW-1185">Reference proteome</keyword>
<evidence type="ECO:0000313" key="6">
    <source>
        <dbReference type="Proteomes" id="UP001082703"/>
    </source>
</evidence>
<dbReference type="InterPro" id="IPR006164">
    <property type="entry name" value="DNA_bd_Ku70/Ku80"/>
</dbReference>
<comment type="caution">
    <text evidence="5">The sequence shown here is derived from an EMBL/GenBank/DDBJ whole genome shotgun (WGS) entry which is preliminary data.</text>
</comment>
<feature type="region of interest" description="Disordered" evidence="3">
    <location>
        <begin position="249"/>
        <end position="271"/>
    </location>
</feature>
<dbReference type="PANTHER" id="PTHR41251:SF1">
    <property type="entry name" value="NON-HOMOLOGOUS END JOINING PROTEIN KU"/>
    <property type="match status" value="1"/>
</dbReference>
<comment type="function">
    <text evidence="2">With LigD forms a non-homologous end joining (NHEJ) DNA repair enzyme, which repairs dsDNA breaks with reduced fidelity. Binds linear dsDNA with 5'- and 3'- overhangs but not closed circular dsDNA nor ssDNA. Recruits and stimulates the ligase activity of LigD.</text>
</comment>
<dbReference type="Pfam" id="PF02735">
    <property type="entry name" value="Ku"/>
    <property type="match status" value="1"/>
</dbReference>
<dbReference type="Gene3D" id="2.40.290.10">
    <property type="match status" value="1"/>
</dbReference>
<dbReference type="InterPro" id="IPR009187">
    <property type="entry name" value="Prok_Ku"/>
</dbReference>
<evidence type="ECO:0000313" key="5">
    <source>
        <dbReference type="EMBL" id="MCY1713750.1"/>
    </source>
</evidence>
<evidence type="ECO:0000256" key="2">
    <source>
        <dbReference type="HAMAP-Rule" id="MF_01875"/>
    </source>
</evidence>
<accession>A0ABT4BS78</accession>
<dbReference type="Proteomes" id="UP001082703">
    <property type="component" value="Unassembled WGS sequence"/>
</dbReference>
<sequence>MAVAHRGAISFGLVHIPVSLYTATQDSDIHFNQLHKETKERIRYKKTCPHCGEEVKPEDIVKGYEYDKDHYVIMTDEDFEKIKTEKDRTIQILHFTDIGNIEPIYYDKTYNVAPDAGGEKAFELLRRAMKDENKVAVAKTVMGTKEALLVIMPSESGILLETMFYKDEMKEMPKTYTKPEVNPEELKMAKMLINSMVKPFEPELYHDEYQERLRQVLEQKISGQEVVAAKDEPEAGNVINLMDALKASIEQSQGEKTPPKAKKASKKEKGA</sequence>
<name>A0ABT4BS78_9FIRM</name>
<protein>
    <recommendedName>
        <fullName evidence="2">Non-homologous end joining protein Ku</fullName>
    </recommendedName>
</protein>
<evidence type="ECO:0000256" key="1">
    <source>
        <dbReference type="ARBA" id="ARBA00023125"/>
    </source>
</evidence>
<dbReference type="PIRSF" id="PIRSF006493">
    <property type="entry name" value="Prok_Ku"/>
    <property type="match status" value="1"/>
</dbReference>
<organism evidence="5 6">
    <name type="scientific">Caproiciproducens galactitolivorans</name>
    <dbReference type="NCBI Taxonomy" id="642589"/>
    <lineage>
        <taxon>Bacteria</taxon>
        <taxon>Bacillati</taxon>
        <taxon>Bacillota</taxon>
        <taxon>Clostridia</taxon>
        <taxon>Eubacteriales</taxon>
        <taxon>Acutalibacteraceae</taxon>
        <taxon>Caproiciproducens</taxon>
    </lineage>
</organism>
<comment type="similarity">
    <text evidence="2">Belongs to the prokaryotic Ku family.</text>
</comment>
<dbReference type="SUPFAM" id="SSF100939">
    <property type="entry name" value="SPOC domain-like"/>
    <property type="match status" value="1"/>
</dbReference>
<proteinExistence type="inferred from homology"/>
<dbReference type="NCBIfam" id="TIGR02772">
    <property type="entry name" value="Ku_bact"/>
    <property type="match status" value="1"/>
</dbReference>
<keyword evidence="2" id="KW-0234">DNA repair</keyword>
<keyword evidence="2" id="KW-0227">DNA damage</keyword>
<dbReference type="PANTHER" id="PTHR41251">
    <property type="entry name" value="NON-HOMOLOGOUS END JOINING PROTEIN KU"/>
    <property type="match status" value="1"/>
</dbReference>
<keyword evidence="2" id="KW-0233">DNA recombination</keyword>